<dbReference type="EMBL" id="CP019434">
    <property type="protein sequence ID" value="APZ42971.1"/>
    <property type="molecule type" value="Genomic_DNA"/>
</dbReference>
<dbReference type="STRING" id="1765967.BW247_07585"/>
<keyword evidence="2" id="KW-1185">Reference proteome</keyword>
<accession>A0A1P8UGR9</accession>
<reference evidence="1 2" key="1">
    <citation type="submission" date="2017-01" db="EMBL/GenBank/DDBJ databases">
        <title>Draft sequence of Acidihalobacter ferrooxidans strain DSM 14175 (strain V8).</title>
        <authorList>
            <person name="Khaleque H.N."/>
            <person name="Ramsay J.P."/>
            <person name="Murphy R.J.T."/>
            <person name="Kaksonen A.H."/>
            <person name="Boxall N.J."/>
            <person name="Watkin E.L.J."/>
        </authorList>
    </citation>
    <scope>NUCLEOTIDE SEQUENCE [LARGE SCALE GENOMIC DNA]</scope>
    <source>
        <strain evidence="1 2">V8</strain>
    </source>
</reference>
<sequence>MKQSEFLREVRTFDLIARRLWPLLRPLARPHLRPRCRVCAIPAAYAPLDAAGVCAACREHETERKSGESDAASPDQALAHEVDEKLKVAQGQGRIYDAVLLFSGGKDSCYLLHRLQQDYPDLRLIALLVDNGFMSPVALENAEAAIAAFEIDHLVFKPNPAFVRKLFRLAFGEIPRQRGYSIVDMMDGQLTFDSARNLAAHLGAPLVVCGLGRTQVSNIFGGVRVEMSEEDARNPLAARQGLTLEELFSAEEMRHWYRAEMWPEQARPRVLMPMVAWDPPEQEIIAQLETLGLMRPGQSNPLLTNNAFIPVIALSEVAHFGFNSFEVEFSRLIREGRIEPGYWRNLFEMVEYSARTGRFVGRGTLEVLERLKMSRQDIGLD</sequence>
<dbReference type="InterPro" id="IPR014729">
    <property type="entry name" value="Rossmann-like_a/b/a_fold"/>
</dbReference>
<dbReference type="Proteomes" id="UP000243807">
    <property type="component" value="Chromosome"/>
</dbReference>
<gene>
    <name evidence="1" type="ORF">BW247_07585</name>
</gene>
<dbReference type="KEGG" id="afy:BW247_07585"/>
<evidence type="ECO:0000313" key="2">
    <source>
        <dbReference type="Proteomes" id="UP000243807"/>
    </source>
</evidence>
<dbReference type="RefSeq" id="WP_076836619.1">
    <property type="nucleotide sequence ID" value="NZ_CP019434.1"/>
</dbReference>
<dbReference type="Gene3D" id="3.40.50.620">
    <property type="entry name" value="HUPs"/>
    <property type="match status" value="1"/>
</dbReference>
<dbReference type="AlphaFoldDB" id="A0A1P8UGR9"/>
<proteinExistence type="predicted"/>
<dbReference type="SUPFAM" id="SSF52402">
    <property type="entry name" value="Adenine nucleotide alpha hydrolases-like"/>
    <property type="match status" value="1"/>
</dbReference>
<evidence type="ECO:0000313" key="1">
    <source>
        <dbReference type="EMBL" id="APZ42971.1"/>
    </source>
</evidence>
<dbReference type="OrthoDB" id="9765475at2"/>
<name>A0A1P8UGR9_9GAMM</name>
<organism evidence="1 2">
    <name type="scientific">Acidihalobacter ferrooxydans</name>
    <dbReference type="NCBI Taxonomy" id="1765967"/>
    <lineage>
        <taxon>Bacteria</taxon>
        <taxon>Pseudomonadati</taxon>
        <taxon>Pseudomonadota</taxon>
        <taxon>Gammaproteobacteria</taxon>
        <taxon>Chromatiales</taxon>
        <taxon>Ectothiorhodospiraceae</taxon>
        <taxon>Acidihalobacter</taxon>
    </lineage>
</organism>
<protein>
    <submittedName>
        <fullName evidence="1">Uncharacterized protein</fullName>
    </submittedName>
</protein>